<proteinExistence type="predicted"/>
<name>Q4R0X3_STRRI</name>
<organism evidence="2">
    <name type="scientific">Streptomyces ribosidificus</name>
    <dbReference type="NCBI Taxonomy" id="80859"/>
    <lineage>
        <taxon>Bacteria</taxon>
        <taxon>Bacillati</taxon>
        <taxon>Actinomycetota</taxon>
        <taxon>Actinomycetes</taxon>
        <taxon>Kitasatosporales</taxon>
        <taxon>Streptomycetaceae</taxon>
        <taxon>Streptomyces</taxon>
    </lineage>
</organism>
<dbReference type="GO" id="GO:0005524">
    <property type="term" value="F:ATP binding"/>
    <property type="evidence" value="ECO:0007669"/>
    <property type="project" value="InterPro"/>
</dbReference>
<protein>
    <submittedName>
        <fullName evidence="2">RacL protein</fullName>
    </submittedName>
</protein>
<feature type="region of interest" description="Disordered" evidence="1">
    <location>
        <begin position="528"/>
        <end position="605"/>
    </location>
</feature>
<feature type="compositionally biased region" description="Gly residues" evidence="1">
    <location>
        <begin position="561"/>
        <end position="579"/>
    </location>
</feature>
<evidence type="ECO:0000256" key="1">
    <source>
        <dbReference type="SAM" id="MobiDB-lite"/>
    </source>
</evidence>
<evidence type="ECO:0000313" key="2">
    <source>
        <dbReference type="EMBL" id="CAG34708.1"/>
    </source>
</evidence>
<dbReference type="InterPro" id="IPR013815">
    <property type="entry name" value="ATP_grasp_subdomain_1"/>
</dbReference>
<dbReference type="AlphaFoldDB" id="Q4R0X3"/>
<feature type="compositionally biased region" description="Basic and acidic residues" evidence="1">
    <location>
        <begin position="687"/>
        <end position="703"/>
    </location>
</feature>
<gene>
    <name evidence="2" type="primary">racL</name>
</gene>
<dbReference type="EMBL" id="AJ748131">
    <property type="protein sequence ID" value="CAG34708.1"/>
    <property type="molecule type" value="Genomic_DNA"/>
</dbReference>
<accession>Q4R0X3</accession>
<feature type="region of interest" description="Disordered" evidence="1">
    <location>
        <begin position="657"/>
        <end position="724"/>
    </location>
</feature>
<feature type="region of interest" description="Disordered" evidence="1">
    <location>
        <begin position="618"/>
        <end position="643"/>
    </location>
</feature>
<dbReference type="Gene3D" id="3.30.1490.20">
    <property type="entry name" value="ATP-grasp fold, A domain"/>
    <property type="match status" value="1"/>
</dbReference>
<reference evidence="2" key="1">
    <citation type="journal article" date="2005" name="Mol. Cells">
        <title>The ribostamycin biosynthetic gene cluster in Streptomyces ribosidificus: comparison with butirosin biosynthesis.</title>
        <authorList>
            <person name="Subba B."/>
            <person name="Kharel M.K."/>
            <person name="Lee H.C."/>
            <person name="Liou K."/>
            <person name="Kim B.-G."/>
            <person name="Sohng J.K."/>
        </authorList>
    </citation>
    <scope>NUCLEOTIDE SEQUENCE</scope>
    <source>
        <strain evidence="2">ATCC 21294</strain>
    </source>
</reference>
<feature type="compositionally biased region" description="Gly residues" evidence="1">
    <location>
        <begin position="528"/>
        <end position="538"/>
    </location>
</feature>
<sequence>MDSPAIVGTAGGTARELPEETLEYGAKCARLLRLHRDPEFTEVALPVYPLDPADAREFLAATDTDGLSPKGLAVGYAAFLRERRPGLAARLREVCGDAPWIVRSSGAEDQQDNVNAGGYESLVCPRPDDLYATVAAVVFSGYGEHAVAQQRLADPGYHPSPIAAFAQPLVGDVDDGGAAVSPPVSPAETPLIGEADVAALGGLLTRLHHGFGMSRLDSEWVLETDAGTVSVTGLTELTPDGRLIGQLSLGFGFASAQRLGDSDNSLAWLTGLPGTTLWRGALLRHVETVWTHLVQVRPAAAFDPEPSLDVLTDACRDRWRGTCATAPVDILVPPRRVRASSFLTSVRLEEAWSRYLRLEPEQRQRLGHVLVERGGAAEHAAVMFRQEGLAVLRGRPEDIPETASYALADPWTQECYFGAGRPPAVETEQRRMSALPQGCRLLFAPADAADAAAGARADGTAPGPAAMPGASRLYRLPHLPPRVRDQIVLDSLLPTPDVFVRRGAEVASPAFTGRVAEALLDGRSAGGAGGGVAAGDGAGVRPRAVGRTGGRGRRCADGRRGGASGGGGHSVGLGAGGRPPAGPRAGRRGRAGHGGGPRPAGRRGVPGVVAARLGRVHGVGTGRGADPYRGRLAAGRPGPHRGAVPVRGALVGAARRDVPAGRAGRRGRGLRDAVPGGGTCPGRPVGRRPDGRGAARPGPERRLPGVCGGRGVGRRRGRGAAGPD</sequence>